<sequence>MGKKNFYPEEIKRSWPQPALLVILSSKVKLKKTRTLNKYINEMSVFYFTYIYL</sequence>
<dbReference type="RefSeq" id="WP_170032186.1">
    <property type="nucleotide sequence ID" value="NZ_FNDU01000007.1"/>
</dbReference>
<gene>
    <name evidence="1" type="ORF">SAMN05216352_107201</name>
</gene>
<reference evidence="1 2" key="1">
    <citation type="submission" date="2016-10" db="EMBL/GenBank/DDBJ databases">
        <authorList>
            <person name="de Groot N.N."/>
        </authorList>
    </citation>
    <scope>NUCLEOTIDE SEQUENCE [LARGE SCALE GENOMIC DNA]</scope>
    <source>
        <strain evidence="2">P4B,CCM 7963,CECT 7998,DSM 25260,IBRC-M 10614,KCTC 13821</strain>
    </source>
</reference>
<keyword evidence="2" id="KW-1185">Reference proteome</keyword>
<organism evidence="1 2">
    <name type="scientific">Alteribacillus bidgolensis</name>
    <dbReference type="NCBI Taxonomy" id="930129"/>
    <lineage>
        <taxon>Bacteria</taxon>
        <taxon>Bacillati</taxon>
        <taxon>Bacillota</taxon>
        <taxon>Bacilli</taxon>
        <taxon>Bacillales</taxon>
        <taxon>Bacillaceae</taxon>
        <taxon>Alteribacillus</taxon>
    </lineage>
</organism>
<dbReference type="STRING" id="930129.SAMN05216352_107201"/>
<dbReference type="EMBL" id="FNDU01000007">
    <property type="protein sequence ID" value="SDI42069.1"/>
    <property type="molecule type" value="Genomic_DNA"/>
</dbReference>
<evidence type="ECO:0000313" key="1">
    <source>
        <dbReference type="EMBL" id="SDI42069.1"/>
    </source>
</evidence>
<protein>
    <submittedName>
        <fullName evidence="1">Uncharacterized protein</fullName>
    </submittedName>
</protein>
<evidence type="ECO:0000313" key="2">
    <source>
        <dbReference type="Proteomes" id="UP000199017"/>
    </source>
</evidence>
<proteinExistence type="predicted"/>
<dbReference type="AlphaFoldDB" id="A0A1G8KF84"/>
<name>A0A1G8KF84_9BACI</name>
<dbReference type="Proteomes" id="UP000199017">
    <property type="component" value="Unassembled WGS sequence"/>
</dbReference>
<accession>A0A1G8KF84</accession>